<dbReference type="Proteomes" id="UP000028545">
    <property type="component" value="Unassembled WGS sequence"/>
</dbReference>
<feature type="region of interest" description="Disordered" evidence="1">
    <location>
        <begin position="73"/>
        <end position="103"/>
    </location>
</feature>
<dbReference type="GeneID" id="27718557"/>
<accession>A0A084GGY1</accession>
<feature type="compositionally biased region" description="Basic and acidic residues" evidence="1">
    <location>
        <begin position="187"/>
        <end position="198"/>
    </location>
</feature>
<evidence type="ECO:0000256" key="1">
    <source>
        <dbReference type="SAM" id="MobiDB-lite"/>
    </source>
</evidence>
<protein>
    <submittedName>
        <fullName evidence="2">Uncharacterized protein</fullName>
    </submittedName>
</protein>
<feature type="compositionally biased region" description="Pro residues" evidence="1">
    <location>
        <begin position="93"/>
        <end position="103"/>
    </location>
</feature>
<dbReference type="KEGG" id="sapo:SAPIO_CDS0405"/>
<evidence type="ECO:0000313" key="3">
    <source>
        <dbReference type="Proteomes" id="UP000028545"/>
    </source>
</evidence>
<dbReference type="HOGENOM" id="CLU_576399_0_0_1"/>
<name>A0A084GGY1_PSEDA</name>
<gene>
    <name evidence="2" type="ORF">SAPIO_CDS0405</name>
</gene>
<dbReference type="RefSeq" id="XP_016646392.1">
    <property type="nucleotide sequence ID" value="XM_016783192.1"/>
</dbReference>
<keyword evidence="3" id="KW-1185">Reference proteome</keyword>
<proteinExistence type="predicted"/>
<comment type="caution">
    <text evidence="2">The sequence shown here is derived from an EMBL/GenBank/DDBJ whole genome shotgun (WGS) entry which is preliminary data.</text>
</comment>
<dbReference type="EMBL" id="JOWA01000022">
    <property type="protein sequence ID" value="KEZ46593.1"/>
    <property type="molecule type" value="Genomic_DNA"/>
</dbReference>
<reference evidence="2 3" key="1">
    <citation type="journal article" date="2014" name="Genome Announc.">
        <title>Draft genome sequence of the pathogenic fungus Scedosporium apiospermum.</title>
        <authorList>
            <person name="Vandeputte P."/>
            <person name="Ghamrawi S."/>
            <person name="Rechenmann M."/>
            <person name="Iltis A."/>
            <person name="Giraud S."/>
            <person name="Fleury M."/>
            <person name="Thornton C."/>
            <person name="Delhaes L."/>
            <person name="Meyer W."/>
            <person name="Papon N."/>
            <person name="Bouchara J.P."/>
        </authorList>
    </citation>
    <scope>NUCLEOTIDE SEQUENCE [LARGE SCALE GENOMIC DNA]</scope>
    <source>
        <strain evidence="2 3">IHEM 14462</strain>
    </source>
</reference>
<sequence length="474" mass="52202">MVSATPMRNDLHDLLNSSHLIWGRFGTKAAIPFDGDMAGLTVRSAALKVLPQWCLLPFHLSLWVPSPLPETVDLTDAESDSEEAVLSRRPSPDTLPRPPPPPLLPPLLVPYNEGTANKVDKQQLAKGFVYMVKVFKRINGTLAELQKDPAKVKLNCEKYQRELDMPQAEESAARRKIASLAKQNKELGEEVANKEARENCGGGATGLERGPFSTEEFSTKIVRPILRLIRRRRTMETPLSLPDGNIVFPDICQQQRKRLGLGPMADQSLTKNPGHDVQPAAFDGSAPPRINLATYLHEALVSLGGRNVDVFDPTNSRNAAILEDVKSATAEHAHAVKTDADGGLTYIFGIAYKEYLCLPPSRRAEMLYFTLGKSPVLLRTVELCREWVPARDTGHYPPQSNSSTDSSAPQPLAFLSLLPHPTIKGFEAAPCILSCELVCGGDEWLSIQRVFHLGLWSSSQKPSYMAYSPPGERD</sequence>
<organism evidence="2 3">
    <name type="scientific">Pseudallescheria apiosperma</name>
    <name type="common">Scedosporium apiospermum</name>
    <dbReference type="NCBI Taxonomy" id="563466"/>
    <lineage>
        <taxon>Eukaryota</taxon>
        <taxon>Fungi</taxon>
        <taxon>Dikarya</taxon>
        <taxon>Ascomycota</taxon>
        <taxon>Pezizomycotina</taxon>
        <taxon>Sordariomycetes</taxon>
        <taxon>Hypocreomycetidae</taxon>
        <taxon>Microascales</taxon>
        <taxon>Microascaceae</taxon>
        <taxon>Scedosporium</taxon>
    </lineage>
</organism>
<dbReference type="AlphaFoldDB" id="A0A084GGY1"/>
<feature type="region of interest" description="Disordered" evidence="1">
    <location>
        <begin position="187"/>
        <end position="209"/>
    </location>
</feature>
<feature type="compositionally biased region" description="Acidic residues" evidence="1">
    <location>
        <begin position="73"/>
        <end position="83"/>
    </location>
</feature>
<dbReference type="VEuPathDB" id="FungiDB:SAPIO_CDS0405"/>
<evidence type="ECO:0000313" key="2">
    <source>
        <dbReference type="EMBL" id="KEZ46593.1"/>
    </source>
</evidence>